<evidence type="ECO:0000256" key="2">
    <source>
        <dbReference type="ARBA" id="ARBA00023125"/>
    </source>
</evidence>
<dbReference type="PROSITE" id="PS01124">
    <property type="entry name" value="HTH_ARAC_FAMILY_2"/>
    <property type="match status" value="1"/>
</dbReference>
<dbReference type="InterPro" id="IPR053142">
    <property type="entry name" value="PchR_regulatory_protein"/>
</dbReference>
<evidence type="ECO:0000256" key="1">
    <source>
        <dbReference type="ARBA" id="ARBA00023015"/>
    </source>
</evidence>
<dbReference type="PRINTS" id="PR00032">
    <property type="entry name" value="HTHARAC"/>
</dbReference>
<dbReference type="PANTHER" id="PTHR47893:SF1">
    <property type="entry name" value="REGULATORY PROTEIN PCHR"/>
    <property type="match status" value="1"/>
</dbReference>
<evidence type="ECO:0000313" key="6">
    <source>
        <dbReference type="Proteomes" id="UP000078389"/>
    </source>
</evidence>
<dbReference type="Pfam" id="PF12833">
    <property type="entry name" value="HTH_18"/>
    <property type="match status" value="1"/>
</dbReference>
<dbReference type="AlphaFoldDB" id="A0A178HNJ6"/>
<dbReference type="InterPro" id="IPR020449">
    <property type="entry name" value="Tscrpt_reg_AraC-type_HTH"/>
</dbReference>
<dbReference type="GO" id="GO:0003700">
    <property type="term" value="F:DNA-binding transcription factor activity"/>
    <property type="evidence" value="ECO:0007669"/>
    <property type="project" value="InterPro"/>
</dbReference>
<dbReference type="InterPro" id="IPR018062">
    <property type="entry name" value="HTH_AraC-typ_CS"/>
</dbReference>
<keyword evidence="1" id="KW-0805">Transcription regulation</keyword>
<reference evidence="5 6" key="1">
    <citation type="submission" date="2016-03" db="EMBL/GenBank/DDBJ databases">
        <title>Genome sequencing of Devosia sp. S37.</title>
        <authorList>
            <person name="Mohd Nor M."/>
        </authorList>
    </citation>
    <scope>NUCLEOTIDE SEQUENCE [LARGE SCALE GENOMIC DNA]</scope>
    <source>
        <strain evidence="5 6">S37</strain>
    </source>
</reference>
<dbReference type="STRING" id="1770058.A3840_16535"/>
<protein>
    <recommendedName>
        <fullName evidence="4">HTH araC/xylS-type domain-containing protein</fullName>
    </recommendedName>
</protein>
<name>A0A178HNJ6_9HYPH</name>
<keyword evidence="2" id="KW-0238">DNA-binding</keyword>
<feature type="domain" description="HTH araC/xylS-type" evidence="4">
    <location>
        <begin position="218"/>
        <end position="317"/>
    </location>
</feature>
<dbReference type="InterPro" id="IPR018060">
    <property type="entry name" value="HTH_AraC"/>
</dbReference>
<dbReference type="SUPFAM" id="SSF46689">
    <property type="entry name" value="Homeodomain-like"/>
    <property type="match status" value="2"/>
</dbReference>
<dbReference type="OrthoDB" id="9802263at2"/>
<dbReference type="PANTHER" id="PTHR47893">
    <property type="entry name" value="REGULATORY PROTEIN PCHR"/>
    <property type="match status" value="1"/>
</dbReference>
<dbReference type="Gene3D" id="1.10.10.60">
    <property type="entry name" value="Homeodomain-like"/>
    <property type="match status" value="1"/>
</dbReference>
<keyword evidence="3" id="KW-0804">Transcription</keyword>
<dbReference type="InterPro" id="IPR009057">
    <property type="entry name" value="Homeodomain-like_sf"/>
</dbReference>
<comment type="caution">
    <text evidence="5">The sequence shown here is derived from an EMBL/GenBank/DDBJ whole genome shotgun (WGS) entry which is preliminary data.</text>
</comment>
<dbReference type="EMBL" id="LVVY01000125">
    <property type="protein sequence ID" value="OAM74179.1"/>
    <property type="molecule type" value="Genomic_DNA"/>
</dbReference>
<dbReference type="RefSeq" id="WP_067459434.1">
    <property type="nucleotide sequence ID" value="NZ_LVVY01000125.1"/>
</dbReference>
<sequence>MTDWLFSSGACSVAYDFDRSEQVRFRRGDVKAYLEEAPVLPGVWLYRGEACGNSRFGIDVEGDIPERGRIILGSILSSRGTVSLEGCDDQHWRDDGRFYVLTPIERRVRYQIDAERGWRTVALRLETEALDMLGSDGTAPDLVRQALEGNKDDISDMSPLPAAIRALGHTLLRSPYEGTMQKLFRQAKVLELLAHQLAAFGGVAEAGGLNARELAKVRMARDRLLFDLREPPDLETLSREVGLPAKRLNRGFRDVYGMTAFAYLRDARLDAARRALEEGSSMPLKQLAWELGYGQVSNFVTAFRRRFGMPPGSYRGQSVN</sequence>
<keyword evidence="6" id="KW-1185">Reference proteome</keyword>
<evidence type="ECO:0000313" key="5">
    <source>
        <dbReference type="EMBL" id="OAM74179.1"/>
    </source>
</evidence>
<dbReference type="Proteomes" id="UP000078389">
    <property type="component" value="Unassembled WGS sequence"/>
</dbReference>
<organism evidence="5 6">
    <name type="scientific">Devosia elaeis</name>
    <dbReference type="NCBI Taxonomy" id="1770058"/>
    <lineage>
        <taxon>Bacteria</taxon>
        <taxon>Pseudomonadati</taxon>
        <taxon>Pseudomonadota</taxon>
        <taxon>Alphaproteobacteria</taxon>
        <taxon>Hyphomicrobiales</taxon>
        <taxon>Devosiaceae</taxon>
        <taxon>Devosia</taxon>
    </lineage>
</organism>
<dbReference type="PROSITE" id="PS00041">
    <property type="entry name" value="HTH_ARAC_FAMILY_1"/>
    <property type="match status" value="1"/>
</dbReference>
<dbReference type="GO" id="GO:0043565">
    <property type="term" value="F:sequence-specific DNA binding"/>
    <property type="evidence" value="ECO:0007669"/>
    <property type="project" value="InterPro"/>
</dbReference>
<evidence type="ECO:0000259" key="4">
    <source>
        <dbReference type="PROSITE" id="PS01124"/>
    </source>
</evidence>
<gene>
    <name evidence="5" type="ORF">A3840_16535</name>
</gene>
<evidence type="ECO:0000256" key="3">
    <source>
        <dbReference type="ARBA" id="ARBA00023163"/>
    </source>
</evidence>
<dbReference type="SMART" id="SM00342">
    <property type="entry name" value="HTH_ARAC"/>
    <property type="match status" value="1"/>
</dbReference>
<accession>A0A178HNJ6</accession>
<proteinExistence type="predicted"/>